<gene>
    <name evidence="2" type="ORF">FSB_LOCUS32756</name>
</gene>
<keyword evidence="1" id="KW-0732">Signal</keyword>
<dbReference type="AlphaFoldDB" id="A0A2N9GZW8"/>
<sequence>MHQWPIHQWTMLHRLDLQRLMLLMLQLPPPNQVLRAPAWLREYYSSV</sequence>
<accession>A0A2N9GZW8</accession>
<organism evidence="2">
    <name type="scientific">Fagus sylvatica</name>
    <name type="common">Beechnut</name>
    <dbReference type="NCBI Taxonomy" id="28930"/>
    <lineage>
        <taxon>Eukaryota</taxon>
        <taxon>Viridiplantae</taxon>
        <taxon>Streptophyta</taxon>
        <taxon>Embryophyta</taxon>
        <taxon>Tracheophyta</taxon>
        <taxon>Spermatophyta</taxon>
        <taxon>Magnoliopsida</taxon>
        <taxon>eudicotyledons</taxon>
        <taxon>Gunneridae</taxon>
        <taxon>Pentapetalae</taxon>
        <taxon>rosids</taxon>
        <taxon>fabids</taxon>
        <taxon>Fagales</taxon>
        <taxon>Fagaceae</taxon>
        <taxon>Fagus</taxon>
    </lineage>
</organism>
<reference evidence="2" key="1">
    <citation type="submission" date="2018-02" db="EMBL/GenBank/DDBJ databases">
        <authorList>
            <person name="Cohen D.B."/>
            <person name="Kent A.D."/>
        </authorList>
    </citation>
    <scope>NUCLEOTIDE SEQUENCE</scope>
</reference>
<proteinExistence type="predicted"/>
<protein>
    <submittedName>
        <fullName evidence="2">Uncharacterized protein</fullName>
    </submittedName>
</protein>
<evidence type="ECO:0000256" key="1">
    <source>
        <dbReference type="SAM" id="SignalP"/>
    </source>
</evidence>
<dbReference type="EMBL" id="OIVN01002587">
    <property type="protein sequence ID" value="SPD04874.1"/>
    <property type="molecule type" value="Genomic_DNA"/>
</dbReference>
<feature type="chain" id="PRO_5014867183" evidence="1">
    <location>
        <begin position="16"/>
        <end position="47"/>
    </location>
</feature>
<evidence type="ECO:0000313" key="2">
    <source>
        <dbReference type="EMBL" id="SPD04874.1"/>
    </source>
</evidence>
<name>A0A2N9GZW8_FAGSY</name>
<feature type="signal peptide" evidence="1">
    <location>
        <begin position="1"/>
        <end position="15"/>
    </location>
</feature>